<dbReference type="InterPro" id="IPR002358">
    <property type="entry name" value="Ribosomal_uL6_CS"/>
</dbReference>
<dbReference type="GO" id="GO:0022625">
    <property type="term" value="C:cytosolic large ribosomal subunit"/>
    <property type="evidence" value="ECO:0007669"/>
    <property type="project" value="UniProtKB-UniRule"/>
</dbReference>
<evidence type="ECO:0000256" key="6">
    <source>
        <dbReference type="RuleBase" id="RU003870"/>
    </source>
</evidence>
<evidence type="ECO:0000259" key="7">
    <source>
        <dbReference type="Pfam" id="PF00347"/>
    </source>
</evidence>
<dbReference type="NCBIfam" id="TIGR03654">
    <property type="entry name" value="L6_bact"/>
    <property type="match status" value="1"/>
</dbReference>
<evidence type="ECO:0000256" key="4">
    <source>
        <dbReference type="NCBIfam" id="TIGR03654"/>
    </source>
</evidence>
<dbReference type="Pfam" id="PF00347">
    <property type="entry name" value="Ribosomal_L6"/>
    <property type="match status" value="2"/>
</dbReference>
<name>A0A7V3ZVP6_UNCW3</name>
<comment type="similarity">
    <text evidence="5">Belongs to the universal ribosomal protein uL6 family.</text>
</comment>
<evidence type="ECO:0000256" key="5">
    <source>
        <dbReference type="RuleBase" id="RU003869"/>
    </source>
</evidence>
<sequence length="188" mass="20871">MPVGKRPIIIPEKVKVELKGEEIFVSGPLGTLNMKIHPAVDVILDNSQIWVKEKNPKAKKFRGLMWSLINNMVIGVTKGFEKILELRGQGYRAQKTKEGLQLFVGFSHPVNFPLPKGIEIDVRQAPNPDDPKTPLTEIVVKGIDKYLVGQVAANIRKIKPPDSYKGKGIRYKGEIVKLKPGKKAVSAT</sequence>
<gene>
    <name evidence="8" type="primary">rplF</name>
    <name evidence="8" type="ORF">ENU74_04815</name>
</gene>
<keyword evidence="6" id="KW-0694">RNA-binding</keyword>
<comment type="caution">
    <text evidence="8">The sequence shown here is derived from an EMBL/GenBank/DDBJ whole genome shotgun (WGS) entry which is preliminary data.</text>
</comment>
<dbReference type="PRINTS" id="PR00059">
    <property type="entry name" value="RIBOSOMALL6"/>
</dbReference>
<dbReference type="GO" id="GO:0019843">
    <property type="term" value="F:rRNA binding"/>
    <property type="evidence" value="ECO:0007669"/>
    <property type="project" value="UniProtKB-UniRule"/>
</dbReference>
<feature type="domain" description="Large ribosomal subunit protein uL6 alpha-beta" evidence="7">
    <location>
        <begin position="10"/>
        <end position="79"/>
    </location>
</feature>
<dbReference type="PROSITE" id="PS00525">
    <property type="entry name" value="RIBOSOMAL_L6_1"/>
    <property type="match status" value="1"/>
</dbReference>
<keyword evidence="6" id="KW-0699">rRNA-binding</keyword>
<dbReference type="InterPro" id="IPR036789">
    <property type="entry name" value="Ribosomal_uL6-like_a/b-dom_sf"/>
</dbReference>
<feature type="domain" description="Large ribosomal subunit protein uL6 alpha-beta" evidence="7">
    <location>
        <begin position="88"/>
        <end position="171"/>
    </location>
</feature>
<dbReference type="InterPro" id="IPR020040">
    <property type="entry name" value="Ribosomal_uL6_a/b-dom"/>
</dbReference>
<evidence type="ECO:0000256" key="2">
    <source>
        <dbReference type="ARBA" id="ARBA00023274"/>
    </source>
</evidence>
<keyword evidence="2 5" id="KW-0687">Ribonucleoprotein</keyword>
<dbReference type="GO" id="GO:0003735">
    <property type="term" value="F:structural constituent of ribosome"/>
    <property type="evidence" value="ECO:0007669"/>
    <property type="project" value="UniProtKB-UniRule"/>
</dbReference>
<dbReference type="Gene3D" id="3.90.930.12">
    <property type="entry name" value="Ribosomal protein L6, alpha-beta domain"/>
    <property type="match status" value="2"/>
</dbReference>
<dbReference type="InterPro" id="IPR000702">
    <property type="entry name" value="Ribosomal_uL6-like"/>
</dbReference>
<dbReference type="PANTHER" id="PTHR11655:SF14">
    <property type="entry name" value="LARGE RIBOSOMAL SUBUNIT PROTEIN UL6M"/>
    <property type="match status" value="1"/>
</dbReference>
<evidence type="ECO:0000256" key="3">
    <source>
        <dbReference type="ARBA" id="ARBA00035454"/>
    </source>
</evidence>
<dbReference type="AlphaFoldDB" id="A0A7V3ZVP6"/>
<dbReference type="PANTHER" id="PTHR11655">
    <property type="entry name" value="60S/50S RIBOSOMAL PROTEIN L6/L9"/>
    <property type="match status" value="1"/>
</dbReference>
<dbReference type="SUPFAM" id="SSF56053">
    <property type="entry name" value="Ribosomal protein L6"/>
    <property type="match status" value="2"/>
</dbReference>
<organism evidence="8">
    <name type="scientific">candidate division WOR-3 bacterium</name>
    <dbReference type="NCBI Taxonomy" id="2052148"/>
    <lineage>
        <taxon>Bacteria</taxon>
        <taxon>Bacteria division WOR-3</taxon>
    </lineage>
</organism>
<proteinExistence type="inferred from homology"/>
<keyword evidence="1 5" id="KW-0689">Ribosomal protein</keyword>
<dbReference type="GO" id="GO:0002181">
    <property type="term" value="P:cytoplasmic translation"/>
    <property type="evidence" value="ECO:0007669"/>
    <property type="project" value="TreeGrafter"/>
</dbReference>
<dbReference type="PIRSF" id="PIRSF002162">
    <property type="entry name" value="Ribosomal_L6"/>
    <property type="match status" value="1"/>
</dbReference>
<dbReference type="EMBL" id="DTDR01000120">
    <property type="protein sequence ID" value="HGK63893.1"/>
    <property type="molecule type" value="Genomic_DNA"/>
</dbReference>
<comment type="function">
    <text evidence="6">This protein binds to the 23S rRNA, and is important in its secondary structure. It is located near the subunit interface in the base of the L7/L12 stalk, and near the tRNA binding site of the peptidyltransferase center.</text>
</comment>
<evidence type="ECO:0000313" key="8">
    <source>
        <dbReference type="EMBL" id="HGK63893.1"/>
    </source>
</evidence>
<evidence type="ECO:0000256" key="1">
    <source>
        <dbReference type="ARBA" id="ARBA00022980"/>
    </source>
</evidence>
<accession>A0A7V3ZVP6</accession>
<reference evidence="8" key="1">
    <citation type="journal article" date="2020" name="mSystems">
        <title>Genome- and Community-Level Interaction Insights into Carbon Utilization and Element Cycling Functions of Hydrothermarchaeota in Hydrothermal Sediment.</title>
        <authorList>
            <person name="Zhou Z."/>
            <person name="Liu Y."/>
            <person name="Xu W."/>
            <person name="Pan J."/>
            <person name="Luo Z.H."/>
            <person name="Li M."/>
        </authorList>
    </citation>
    <scope>NUCLEOTIDE SEQUENCE [LARGE SCALE GENOMIC DNA]</scope>
    <source>
        <strain evidence="8">SpSt-697</strain>
    </source>
</reference>
<protein>
    <recommendedName>
        <fullName evidence="3 4">50S ribosomal protein L6</fullName>
    </recommendedName>
</protein>
<dbReference type="InterPro" id="IPR019906">
    <property type="entry name" value="Ribosomal_uL6_bac-type"/>
</dbReference>